<dbReference type="EC" id="2.7.13.3" evidence="2"/>
<evidence type="ECO:0000256" key="2">
    <source>
        <dbReference type="ARBA" id="ARBA00012438"/>
    </source>
</evidence>
<dbReference type="GO" id="GO:0030295">
    <property type="term" value="F:protein kinase activator activity"/>
    <property type="evidence" value="ECO:0007669"/>
    <property type="project" value="TreeGrafter"/>
</dbReference>
<evidence type="ECO:0000256" key="4">
    <source>
        <dbReference type="ARBA" id="ARBA00022741"/>
    </source>
</evidence>
<keyword evidence="11" id="KW-1185">Reference proteome</keyword>
<dbReference type="RefSeq" id="WP_151150846.1">
    <property type="nucleotide sequence ID" value="NZ_WAIE01000003.1"/>
</dbReference>
<evidence type="ECO:0000256" key="7">
    <source>
        <dbReference type="ARBA" id="ARBA00023012"/>
    </source>
</evidence>
<comment type="caution">
    <text evidence="10">The sequence shown here is derived from an EMBL/GenBank/DDBJ whole genome shotgun (WGS) entry which is preliminary data.</text>
</comment>
<dbReference type="GO" id="GO:0007234">
    <property type="term" value="P:osmosensory signaling via phosphorelay pathway"/>
    <property type="evidence" value="ECO:0007669"/>
    <property type="project" value="TreeGrafter"/>
</dbReference>
<dbReference type="Pfam" id="PF02518">
    <property type="entry name" value="HATPase_c"/>
    <property type="match status" value="1"/>
</dbReference>
<accession>A0A6N6N1I4</accession>
<dbReference type="InterPro" id="IPR003594">
    <property type="entry name" value="HATPase_dom"/>
</dbReference>
<keyword evidence="5 10" id="KW-0418">Kinase</keyword>
<dbReference type="GO" id="GO:0005524">
    <property type="term" value="F:ATP binding"/>
    <property type="evidence" value="ECO:0007669"/>
    <property type="project" value="UniProtKB-KW"/>
</dbReference>
<evidence type="ECO:0000256" key="3">
    <source>
        <dbReference type="ARBA" id="ARBA00022679"/>
    </source>
</evidence>
<evidence type="ECO:0000256" key="5">
    <source>
        <dbReference type="ARBA" id="ARBA00022777"/>
    </source>
</evidence>
<keyword evidence="7" id="KW-0902">Two-component regulatory system</keyword>
<dbReference type="EMBL" id="WAIE01000003">
    <property type="protein sequence ID" value="KAB1441754.1"/>
    <property type="molecule type" value="Genomic_DNA"/>
</dbReference>
<organism evidence="10 11">
    <name type="scientific">Pseudodesulfovibrio senegalensis</name>
    <dbReference type="NCBI Taxonomy" id="1721087"/>
    <lineage>
        <taxon>Bacteria</taxon>
        <taxon>Pseudomonadati</taxon>
        <taxon>Thermodesulfobacteriota</taxon>
        <taxon>Desulfovibrionia</taxon>
        <taxon>Desulfovibrionales</taxon>
        <taxon>Desulfovibrionaceae</taxon>
    </lineage>
</organism>
<dbReference type="PROSITE" id="PS50109">
    <property type="entry name" value="HIS_KIN"/>
    <property type="match status" value="1"/>
</dbReference>
<dbReference type="InterPro" id="IPR050351">
    <property type="entry name" value="BphY/WalK/GraS-like"/>
</dbReference>
<proteinExistence type="predicted"/>
<evidence type="ECO:0000256" key="1">
    <source>
        <dbReference type="ARBA" id="ARBA00000085"/>
    </source>
</evidence>
<dbReference type="AlphaFoldDB" id="A0A6N6N1I4"/>
<feature type="domain" description="Histidine kinase" evidence="9">
    <location>
        <begin position="320"/>
        <end position="482"/>
    </location>
</feature>
<dbReference type="Gene3D" id="3.30.565.10">
    <property type="entry name" value="Histidine kinase-like ATPase, C-terminal domain"/>
    <property type="match status" value="1"/>
</dbReference>
<evidence type="ECO:0000313" key="11">
    <source>
        <dbReference type="Proteomes" id="UP000438699"/>
    </source>
</evidence>
<dbReference type="OrthoDB" id="5469178at2"/>
<comment type="catalytic activity">
    <reaction evidence="1">
        <text>ATP + protein L-histidine = ADP + protein N-phospho-L-histidine.</text>
        <dbReference type="EC" id="2.7.13.3"/>
    </reaction>
</comment>
<dbReference type="SUPFAM" id="SSF55874">
    <property type="entry name" value="ATPase domain of HSP90 chaperone/DNA topoisomerase II/histidine kinase"/>
    <property type="match status" value="1"/>
</dbReference>
<dbReference type="PANTHER" id="PTHR42878:SF7">
    <property type="entry name" value="SENSOR HISTIDINE KINASE GLRK"/>
    <property type="match status" value="1"/>
</dbReference>
<sequence>MKTTDVPGNDSGSNADAPEGSSGPRSENDVCFISPEARAEFVDRRIRGKMDDYARYDFSPSQVRALNIFFDLSQEFRGRELFYDTCLYIPRIMFGLESCLYVLEDEDTFVLAARSSGFGEELPNMRGWDEQVGPNVAHSEGYLFLPVRCNPDYNDLLPFLPPDNIIGNFVFKTGPDLSDSDRLFMEKYVNRVGFQLHNRLLRDRNREHLGFIRNLVEDIGHNVIVPNMYFKLYFNQLRRMINSLKTVSADMRKLGREKLEPDCADCADRLQAVHGNMKEKFDEIYRHYVQTSMFLETLLRRRHFEEGRYVLEKRPCNLRSQVVEPQLSRYMPRLEERGVELDMTLGGAPPDQVIRIVVDIGLLSQVFANLFSNAVKYTRQATLPDGRTGRFMSYGWKLVKNHFSTGVDGIRMYVFTTGKPLSLLDPMEVFQAGFRAMNEPDEAGTGHGLFFVRQVVELHRGEVGYAAREYGNEFYFILPLELEGAPSPVLPPRCPDPSR</sequence>
<dbReference type="GO" id="GO:0000156">
    <property type="term" value="F:phosphorelay response regulator activity"/>
    <property type="evidence" value="ECO:0007669"/>
    <property type="project" value="TreeGrafter"/>
</dbReference>
<dbReference type="GO" id="GO:0004673">
    <property type="term" value="F:protein histidine kinase activity"/>
    <property type="evidence" value="ECO:0007669"/>
    <property type="project" value="UniProtKB-EC"/>
</dbReference>
<dbReference type="Proteomes" id="UP000438699">
    <property type="component" value="Unassembled WGS sequence"/>
</dbReference>
<dbReference type="SMART" id="SM00387">
    <property type="entry name" value="HATPase_c"/>
    <property type="match status" value="1"/>
</dbReference>
<dbReference type="PANTHER" id="PTHR42878">
    <property type="entry name" value="TWO-COMPONENT HISTIDINE KINASE"/>
    <property type="match status" value="1"/>
</dbReference>
<dbReference type="InterPro" id="IPR036890">
    <property type="entry name" value="HATPase_C_sf"/>
</dbReference>
<evidence type="ECO:0000259" key="9">
    <source>
        <dbReference type="PROSITE" id="PS50109"/>
    </source>
</evidence>
<keyword evidence="4" id="KW-0547">Nucleotide-binding</keyword>
<feature type="region of interest" description="Disordered" evidence="8">
    <location>
        <begin position="1"/>
        <end position="29"/>
    </location>
</feature>
<evidence type="ECO:0000256" key="6">
    <source>
        <dbReference type="ARBA" id="ARBA00022840"/>
    </source>
</evidence>
<evidence type="ECO:0000313" key="10">
    <source>
        <dbReference type="EMBL" id="KAB1441754.1"/>
    </source>
</evidence>
<keyword evidence="6" id="KW-0067">ATP-binding</keyword>
<protein>
    <recommendedName>
        <fullName evidence="2">histidine kinase</fullName>
        <ecNumber evidence="2">2.7.13.3</ecNumber>
    </recommendedName>
</protein>
<name>A0A6N6N1I4_9BACT</name>
<keyword evidence="3" id="KW-0808">Transferase</keyword>
<dbReference type="InterPro" id="IPR005467">
    <property type="entry name" value="His_kinase_dom"/>
</dbReference>
<gene>
    <name evidence="10" type="ORF">F8A88_09170</name>
</gene>
<evidence type="ECO:0000256" key="8">
    <source>
        <dbReference type="SAM" id="MobiDB-lite"/>
    </source>
</evidence>
<reference evidence="10 11" key="1">
    <citation type="journal article" date="2017" name="Int. J. Syst. Evol. Microbiol.">
        <title>Desulfovibrio senegalensis sp. nov., a mesophilic sulfate reducer isolated from marine sediment.</title>
        <authorList>
            <person name="Thioye A."/>
            <person name="Gam Z.B.A."/>
            <person name="Mbengue M."/>
            <person name="Cayol J.L."/>
            <person name="Joseph-Bartoli M."/>
            <person name="Toure-Kane C."/>
            <person name="Labat M."/>
        </authorList>
    </citation>
    <scope>NUCLEOTIDE SEQUENCE [LARGE SCALE GENOMIC DNA]</scope>
    <source>
        <strain evidence="10 11">DSM 101509</strain>
    </source>
</reference>